<dbReference type="RefSeq" id="WP_117002152.1">
    <property type="nucleotide sequence ID" value="NZ_BMJS01000005.1"/>
</dbReference>
<keyword evidence="1" id="KW-0812">Transmembrane</keyword>
<reference evidence="2" key="2">
    <citation type="submission" date="2020-09" db="EMBL/GenBank/DDBJ databases">
        <authorList>
            <person name="Sun Q."/>
            <person name="Zhou Y."/>
        </authorList>
    </citation>
    <scope>NUCLEOTIDE SEQUENCE</scope>
    <source>
        <strain evidence="2">CGMCC 1.15758</strain>
    </source>
</reference>
<reference evidence="2" key="1">
    <citation type="journal article" date="2014" name="Int. J. Syst. Evol. Microbiol.">
        <title>Complete genome sequence of Corynebacterium casei LMG S-19264T (=DSM 44701T), isolated from a smear-ripened cheese.</title>
        <authorList>
            <consortium name="US DOE Joint Genome Institute (JGI-PGF)"/>
            <person name="Walter F."/>
            <person name="Albersmeier A."/>
            <person name="Kalinowski J."/>
            <person name="Ruckert C."/>
        </authorList>
    </citation>
    <scope>NUCLEOTIDE SEQUENCE</scope>
    <source>
        <strain evidence="2">CGMCC 1.15758</strain>
    </source>
</reference>
<keyword evidence="1" id="KW-0472">Membrane</keyword>
<sequence length="145" mass="16352">MQNQKTQSEQSSGQPKTLKSELGHIENLKNTQLAKLVINSDGEYHKLESNKRAIDVMKHINSTMKTKGYGVYVLHDALWIVPFVHPEVVVADFQRAVHVLPNNKASLAHTLKIDTTPAIESTQKPKRNIPWWAVAIAAVAIWYFV</sequence>
<feature type="transmembrane region" description="Helical" evidence="1">
    <location>
        <begin position="129"/>
        <end position="144"/>
    </location>
</feature>
<organism evidence="2 3">
    <name type="scientific">Cysteiniphilum litorale</name>
    <dbReference type="NCBI Taxonomy" id="2056700"/>
    <lineage>
        <taxon>Bacteria</taxon>
        <taxon>Pseudomonadati</taxon>
        <taxon>Pseudomonadota</taxon>
        <taxon>Gammaproteobacteria</taxon>
        <taxon>Thiotrichales</taxon>
        <taxon>Fastidiosibacteraceae</taxon>
        <taxon>Cysteiniphilum</taxon>
    </lineage>
</organism>
<comment type="caution">
    <text evidence="2">The sequence shown here is derived from an EMBL/GenBank/DDBJ whole genome shotgun (WGS) entry which is preliminary data.</text>
</comment>
<dbReference type="EMBL" id="BMJS01000005">
    <property type="protein sequence ID" value="GGF93191.1"/>
    <property type="molecule type" value="Genomic_DNA"/>
</dbReference>
<name>A0A8J3E7U8_9GAMM</name>
<protein>
    <submittedName>
        <fullName evidence="2">Uncharacterized protein</fullName>
    </submittedName>
</protein>
<keyword evidence="1" id="KW-1133">Transmembrane helix</keyword>
<evidence type="ECO:0000313" key="3">
    <source>
        <dbReference type="Proteomes" id="UP000636949"/>
    </source>
</evidence>
<proteinExistence type="predicted"/>
<dbReference type="AlphaFoldDB" id="A0A8J3E7U8"/>
<accession>A0A8J3E7U8</accession>
<gene>
    <name evidence="2" type="ORF">GCM10010995_07900</name>
</gene>
<dbReference type="Proteomes" id="UP000636949">
    <property type="component" value="Unassembled WGS sequence"/>
</dbReference>
<evidence type="ECO:0000313" key="2">
    <source>
        <dbReference type="EMBL" id="GGF93191.1"/>
    </source>
</evidence>
<evidence type="ECO:0000256" key="1">
    <source>
        <dbReference type="SAM" id="Phobius"/>
    </source>
</evidence>
<keyword evidence="3" id="KW-1185">Reference proteome</keyword>